<protein>
    <submittedName>
        <fullName evidence="3">CysE/LacA/LpxA/NodL family acetyltransferase</fullName>
    </submittedName>
</protein>
<evidence type="ECO:0000313" key="3">
    <source>
        <dbReference type="EMBL" id="EPE97307.1"/>
    </source>
</evidence>
<dbReference type="eggNOG" id="COG0110">
    <property type="taxonomic scope" value="Bacteria"/>
</dbReference>
<dbReference type="HOGENOM" id="CLU_051638_7_2_5"/>
<dbReference type="Pfam" id="PF14602">
    <property type="entry name" value="Hexapep_2"/>
    <property type="match status" value="2"/>
</dbReference>
<dbReference type="InterPro" id="IPR051159">
    <property type="entry name" value="Hexapeptide_acetyltransf"/>
</dbReference>
<evidence type="ECO:0000313" key="4">
    <source>
        <dbReference type="Proteomes" id="UP000014411"/>
    </source>
</evidence>
<proteinExistence type="inferred from homology"/>
<evidence type="ECO:0000256" key="2">
    <source>
        <dbReference type="ARBA" id="ARBA00022679"/>
    </source>
</evidence>
<dbReference type="CDD" id="cd05825">
    <property type="entry name" value="LbH_wcaF_like"/>
    <property type="match status" value="1"/>
</dbReference>
<comment type="similarity">
    <text evidence="1">Belongs to the transferase hexapeptide repeat family.</text>
</comment>
<dbReference type="AlphaFoldDB" id="S3HEN8"/>
<dbReference type="GO" id="GO:0008374">
    <property type="term" value="F:O-acyltransferase activity"/>
    <property type="evidence" value="ECO:0007669"/>
    <property type="project" value="TreeGrafter"/>
</dbReference>
<comment type="caution">
    <text evidence="3">The sequence shown here is derived from an EMBL/GenBank/DDBJ whole genome shotgun (WGS) entry which is preliminary data.</text>
</comment>
<keyword evidence="2 3" id="KW-0808">Transferase</keyword>
<dbReference type="InterPro" id="IPR001451">
    <property type="entry name" value="Hexapep"/>
</dbReference>
<name>S3HEN8_9HYPH</name>
<accession>S3HEN8</accession>
<dbReference type="STRING" id="990285.RGCCGE502_14700"/>
<sequence>MEQHALGILDARKSGSRTGGPSFSLQHRMLRAWWAVAWMLLAGWTPAPLHRWRAMLLRMFGAQLAANARVHGSARIWYPPNLVMEENALIGPRVICYAMAPIRICRNAVISQGAHLCTGTHVVDDPYFQLEAHPITIGANAWVAAEAFVGPGVILEEGSVLGARGVAFSNIPAWTIFAGNPARFLRKRVLFTSPGRS</sequence>
<gene>
    <name evidence="3" type="ORF">RGCCGE502_14700</name>
</gene>
<evidence type="ECO:0000256" key="1">
    <source>
        <dbReference type="ARBA" id="ARBA00007274"/>
    </source>
</evidence>
<dbReference type="RefSeq" id="WP_016554947.1">
    <property type="nucleotide sequence ID" value="NZ_AEYE02000015.1"/>
</dbReference>
<keyword evidence="4" id="KW-1185">Reference proteome</keyword>
<dbReference type="GO" id="GO:0005829">
    <property type="term" value="C:cytosol"/>
    <property type="evidence" value="ECO:0007669"/>
    <property type="project" value="TreeGrafter"/>
</dbReference>
<dbReference type="PANTHER" id="PTHR23416">
    <property type="entry name" value="SIALIC ACID SYNTHASE-RELATED"/>
    <property type="match status" value="1"/>
</dbReference>
<reference evidence="3 4" key="1">
    <citation type="journal article" date="2012" name="J. Bacteriol.">
        <title>Genome sequence of Rhizobium grahamii CCGE502, a broad-host-range symbiont with low nodulation competitiveness in Phaseolus vulgaris.</title>
        <authorList>
            <person name="Althabegoiti M.J."/>
            <person name="Lozano L."/>
            <person name="Torres-Tejerizo G."/>
            <person name="Ormeno-Orrillo E."/>
            <person name="Rogel M.A."/>
            <person name="Gonzalez V."/>
            <person name="Martinez-Romero E."/>
        </authorList>
    </citation>
    <scope>NUCLEOTIDE SEQUENCE [LARGE SCALE GENOMIC DNA]</scope>
    <source>
        <strain evidence="3 4">CCGE 502</strain>
    </source>
</reference>
<dbReference type="PANTHER" id="PTHR23416:SF23">
    <property type="entry name" value="ACETYLTRANSFERASE C18B11.09C-RELATED"/>
    <property type="match status" value="1"/>
</dbReference>
<dbReference type="InterPro" id="IPR011004">
    <property type="entry name" value="Trimer_LpxA-like_sf"/>
</dbReference>
<dbReference type="Gene3D" id="2.160.10.10">
    <property type="entry name" value="Hexapeptide repeat proteins"/>
    <property type="match status" value="1"/>
</dbReference>
<organism evidence="3 4">
    <name type="scientific">Rhizobium grahamii CCGE 502</name>
    <dbReference type="NCBI Taxonomy" id="990285"/>
    <lineage>
        <taxon>Bacteria</taxon>
        <taxon>Pseudomonadati</taxon>
        <taxon>Pseudomonadota</taxon>
        <taxon>Alphaproteobacteria</taxon>
        <taxon>Hyphomicrobiales</taxon>
        <taxon>Rhizobiaceae</taxon>
        <taxon>Rhizobium/Agrobacterium group</taxon>
        <taxon>Rhizobium</taxon>
    </lineage>
</organism>
<dbReference type="Proteomes" id="UP000014411">
    <property type="component" value="Unassembled WGS sequence"/>
</dbReference>
<dbReference type="EMBL" id="AEYE02000015">
    <property type="protein sequence ID" value="EPE97307.1"/>
    <property type="molecule type" value="Genomic_DNA"/>
</dbReference>
<dbReference type="SUPFAM" id="SSF51161">
    <property type="entry name" value="Trimeric LpxA-like enzymes"/>
    <property type="match status" value="1"/>
</dbReference>